<evidence type="ECO:0000313" key="3">
    <source>
        <dbReference type="EMBL" id="GAA2144165.1"/>
    </source>
</evidence>
<keyword evidence="4" id="KW-1185">Reference proteome</keyword>
<dbReference type="PANTHER" id="PTHR39339:SF1">
    <property type="entry name" value="CHAD DOMAIN-CONTAINING PROTEIN"/>
    <property type="match status" value="1"/>
</dbReference>
<dbReference type="SMART" id="SM00880">
    <property type="entry name" value="CHAD"/>
    <property type="match status" value="1"/>
</dbReference>
<evidence type="ECO:0000259" key="2">
    <source>
        <dbReference type="PROSITE" id="PS51708"/>
    </source>
</evidence>
<dbReference type="Gene3D" id="2.40.320.10">
    <property type="entry name" value="Hypothetical Protein Pfu-838710-001"/>
    <property type="match status" value="1"/>
</dbReference>
<dbReference type="Gene3D" id="1.40.20.10">
    <property type="entry name" value="CHAD domain"/>
    <property type="match status" value="1"/>
</dbReference>
<dbReference type="PROSITE" id="PS51707">
    <property type="entry name" value="CYTH"/>
    <property type="match status" value="1"/>
</dbReference>
<organism evidence="3 4">
    <name type="scientific">Arthrobacter humicola</name>
    <dbReference type="NCBI Taxonomy" id="409291"/>
    <lineage>
        <taxon>Bacteria</taxon>
        <taxon>Bacillati</taxon>
        <taxon>Actinomycetota</taxon>
        <taxon>Actinomycetes</taxon>
        <taxon>Micrococcales</taxon>
        <taxon>Micrococcaceae</taxon>
        <taxon>Arthrobacter</taxon>
    </lineage>
</organism>
<sequence length="505" mass="54976">MAADVTEVEHKYSPAESAALPQLAALPGVGRVGEAAIEELDAVYFDTEELALAAQRITLRRRTGGQDAGWHLKLPLAAEGRREITEPLGSDQGPVPERLRQLVQVHARSHGLVPVARLKTRRNSIPLYSPQGTVLASFSDDRVEAQTFLTPAERSRWREWEIELVDGTRQLLADADDVLAADGVPVAALPSKLARALGSNIPVSPAAVPDPRRHGPASDVLLLYLAQQVQALKEHDPGVRTDEPDAVHQLRVAARRLRSALASFRKLMDATTPRFLRAELQWLAGAVGEARDTEVMRARLKDLMSAEPAELLMGPVAQQIEENLGATYRQAHAAGLAALDSDRYFRLLDSLDALIAGPPLTDAASRDARRTIGLLVLAERKRLKKAVRAAISATGTAPEDAALHEVRKCAKRLRYAAEAAAPIFSKQATSLAQTAEGIQEILGDLQDSVVTRETLRLLAAQTAAGGGNAFSYGRLHALEQQRGEEARASFYRAWRKSRPEPLHWN</sequence>
<dbReference type="CDD" id="cd07374">
    <property type="entry name" value="CYTH-like_Pase"/>
    <property type="match status" value="1"/>
</dbReference>
<dbReference type="Proteomes" id="UP001500102">
    <property type="component" value="Unassembled WGS sequence"/>
</dbReference>
<dbReference type="InterPro" id="IPR038186">
    <property type="entry name" value="CHAD_dom_sf"/>
</dbReference>
<gene>
    <name evidence="3" type="ORF">GCM10009825_35350</name>
</gene>
<dbReference type="SUPFAM" id="SSF55154">
    <property type="entry name" value="CYTH-like phosphatases"/>
    <property type="match status" value="1"/>
</dbReference>
<evidence type="ECO:0000259" key="1">
    <source>
        <dbReference type="PROSITE" id="PS51707"/>
    </source>
</evidence>
<dbReference type="EMBL" id="BAAAQB010000041">
    <property type="protein sequence ID" value="GAA2144165.1"/>
    <property type="molecule type" value="Genomic_DNA"/>
</dbReference>
<dbReference type="PANTHER" id="PTHR39339">
    <property type="entry name" value="SLR1444 PROTEIN"/>
    <property type="match status" value="1"/>
</dbReference>
<feature type="domain" description="CHAD" evidence="2">
    <location>
        <begin position="214"/>
        <end position="499"/>
    </location>
</feature>
<dbReference type="Pfam" id="PF05235">
    <property type="entry name" value="CHAD"/>
    <property type="match status" value="1"/>
</dbReference>
<evidence type="ECO:0000313" key="4">
    <source>
        <dbReference type="Proteomes" id="UP001500102"/>
    </source>
</evidence>
<dbReference type="InterPro" id="IPR033469">
    <property type="entry name" value="CYTH-like_dom_sf"/>
</dbReference>
<dbReference type="PROSITE" id="PS51708">
    <property type="entry name" value="CHAD"/>
    <property type="match status" value="1"/>
</dbReference>
<dbReference type="RefSeq" id="WP_344367696.1">
    <property type="nucleotide sequence ID" value="NZ_BAAAQB010000041.1"/>
</dbReference>
<reference evidence="3 4" key="1">
    <citation type="journal article" date="2019" name="Int. J. Syst. Evol. Microbiol.">
        <title>The Global Catalogue of Microorganisms (GCM) 10K type strain sequencing project: providing services to taxonomists for standard genome sequencing and annotation.</title>
        <authorList>
            <consortium name="The Broad Institute Genomics Platform"/>
            <consortium name="The Broad Institute Genome Sequencing Center for Infectious Disease"/>
            <person name="Wu L."/>
            <person name="Ma J."/>
        </authorList>
    </citation>
    <scope>NUCLEOTIDE SEQUENCE [LARGE SCALE GENOMIC DNA]</scope>
    <source>
        <strain evidence="3 4">JCM 15921</strain>
    </source>
</reference>
<feature type="domain" description="CYTH" evidence="1">
    <location>
        <begin position="5"/>
        <end position="200"/>
    </location>
</feature>
<proteinExistence type="predicted"/>
<protein>
    <submittedName>
        <fullName evidence="3">CYTH and CHAD domain-containing protein</fullName>
    </submittedName>
</protein>
<dbReference type="SMART" id="SM01118">
    <property type="entry name" value="CYTH"/>
    <property type="match status" value="1"/>
</dbReference>
<name>A0ABN2ZLN9_9MICC</name>
<dbReference type="InterPro" id="IPR007899">
    <property type="entry name" value="CHAD_dom"/>
</dbReference>
<dbReference type="InterPro" id="IPR023577">
    <property type="entry name" value="CYTH_domain"/>
</dbReference>
<comment type="caution">
    <text evidence="3">The sequence shown here is derived from an EMBL/GenBank/DDBJ whole genome shotgun (WGS) entry which is preliminary data.</text>
</comment>
<accession>A0ABN2ZLN9</accession>
<dbReference type="Pfam" id="PF01928">
    <property type="entry name" value="CYTH"/>
    <property type="match status" value="1"/>
</dbReference>